<accession>A0A1G7LSB1</accession>
<protein>
    <submittedName>
        <fullName evidence="1">Uncharacterized protein</fullName>
    </submittedName>
</protein>
<dbReference type="OrthoDB" id="795899at2"/>
<dbReference type="Proteomes" id="UP000199072">
    <property type="component" value="Unassembled WGS sequence"/>
</dbReference>
<reference evidence="1 2" key="1">
    <citation type="submission" date="2016-10" db="EMBL/GenBank/DDBJ databases">
        <authorList>
            <person name="de Groot N.N."/>
        </authorList>
    </citation>
    <scope>NUCLEOTIDE SEQUENCE [LARGE SCALE GENOMIC DNA]</scope>
    <source>
        <strain evidence="1 2">47C3B</strain>
    </source>
</reference>
<sequence>MKQLSIFFLVLLLFPACKKEATDSTKIIVEPPPTKIISSDTLTTGQQWGLTIGQSSADLYAKIQEIRAERKITNLSVVGSVFTNLEGLENKIPLYTSIYLDKKVGTSTGIQIYFSNNKVKSIYTNDGVVLPKWPMDIGVNSTVAVGDNIDGIYNKLVAIKKISAYTSRFEYIGIFDKDITKVYDPQMSASPQWYFSVSVGDKKYNRVQLNFTSGKLVSIYSSVVQTE</sequence>
<dbReference type="AlphaFoldDB" id="A0A1G7LSB1"/>
<name>A0A1G7LSB1_9SPHI</name>
<dbReference type="RefSeq" id="WP_091156057.1">
    <property type="nucleotide sequence ID" value="NZ_FNAI01000019.1"/>
</dbReference>
<proteinExistence type="predicted"/>
<gene>
    <name evidence="1" type="ORF">SAMN05216464_11989</name>
</gene>
<evidence type="ECO:0000313" key="2">
    <source>
        <dbReference type="Proteomes" id="UP000199072"/>
    </source>
</evidence>
<organism evidence="1 2">
    <name type="scientific">Mucilaginibacter pineti</name>
    <dbReference type="NCBI Taxonomy" id="1391627"/>
    <lineage>
        <taxon>Bacteria</taxon>
        <taxon>Pseudomonadati</taxon>
        <taxon>Bacteroidota</taxon>
        <taxon>Sphingobacteriia</taxon>
        <taxon>Sphingobacteriales</taxon>
        <taxon>Sphingobacteriaceae</taxon>
        <taxon>Mucilaginibacter</taxon>
    </lineage>
</organism>
<evidence type="ECO:0000313" key="1">
    <source>
        <dbReference type="EMBL" id="SDF52407.1"/>
    </source>
</evidence>
<keyword evidence="2" id="KW-1185">Reference proteome</keyword>
<dbReference type="EMBL" id="FNAI01000019">
    <property type="protein sequence ID" value="SDF52407.1"/>
    <property type="molecule type" value="Genomic_DNA"/>
</dbReference>